<protein>
    <submittedName>
        <fullName evidence="2">DUF4358 domain-containing protein</fullName>
    </submittedName>
</protein>
<accession>A0A9D1Z3H8</accession>
<dbReference type="AlphaFoldDB" id="A0A9D1Z3H8"/>
<keyword evidence="1" id="KW-0732">Signal</keyword>
<evidence type="ECO:0000313" key="3">
    <source>
        <dbReference type="Proteomes" id="UP000886824"/>
    </source>
</evidence>
<name>A0A9D1Z3H8_9FIRM</name>
<dbReference type="PROSITE" id="PS51257">
    <property type="entry name" value="PROKAR_LIPOPROTEIN"/>
    <property type="match status" value="1"/>
</dbReference>
<feature type="signal peptide" evidence="1">
    <location>
        <begin position="1"/>
        <end position="22"/>
    </location>
</feature>
<gene>
    <name evidence="2" type="ORF">H9826_05500</name>
</gene>
<dbReference type="InterPro" id="IPR025648">
    <property type="entry name" value="DUF4358"/>
</dbReference>
<reference evidence="2" key="2">
    <citation type="submission" date="2021-04" db="EMBL/GenBank/DDBJ databases">
        <authorList>
            <person name="Gilroy R."/>
        </authorList>
    </citation>
    <scope>NUCLEOTIDE SEQUENCE</scope>
    <source>
        <strain evidence="2">CHK33-7979</strain>
    </source>
</reference>
<organism evidence="2 3">
    <name type="scientific">Candidatus Intestinimonas merdavium</name>
    <dbReference type="NCBI Taxonomy" id="2838622"/>
    <lineage>
        <taxon>Bacteria</taxon>
        <taxon>Bacillati</taxon>
        <taxon>Bacillota</taxon>
        <taxon>Clostridia</taxon>
        <taxon>Eubacteriales</taxon>
        <taxon>Intestinimonas</taxon>
    </lineage>
</organism>
<evidence type="ECO:0000313" key="2">
    <source>
        <dbReference type="EMBL" id="HIY73414.1"/>
    </source>
</evidence>
<comment type="caution">
    <text evidence="2">The sequence shown here is derived from an EMBL/GenBank/DDBJ whole genome shotgun (WGS) entry which is preliminary data.</text>
</comment>
<dbReference type="EMBL" id="DXCX01000055">
    <property type="protein sequence ID" value="HIY73414.1"/>
    <property type="molecule type" value="Genomic_DNA"/>
</dbReference>
<dbReference type="Proteomes" id="UP000886824">
    <property type="component" value="Unassembled WGS sequence"/>
</dbReference>
<reference evidence="2" key="1">
    <citation type="journal article" date="2021" name="PeerJ">
        <title>Extensive microbial diversity within the chicken gut microbiome revealed by metagenomics and culture.</title>
        <authorList>
            <person name="Gilroy R."/>
            <person name="Ravi A."/>
            <person name="Getino M."/>
            <person name="Pursley I."/>
            <person name="Horton D.L."/>
            <person name="Alikhan N.F."/>
            <person name="Baker D."/>
            <person name="Gharbi K."/>
            <person name="Hall N."/>
            <person name="Watson M."/>
            <person name="Adriaenssens E.M."/>
            <person name="Foster-Nyarko E."/>
            <person name="Jarju S."/>
            <person name="Secka A."/>
            <person name="Antonio M."/>
            <person name="Oren A."/>
            <person name="Chaudhuri R.R."/>
            <person name="La Ragione R."/>
            <person name="Hildebrand F."/>
            <person name="Pallen M.J."/>
        </authorList>
    </citation>
    <scope>NUCLEOTIDE SEQUENCE</scope>
    <source>
        <strain evidence="2">CHK33-7979</strain>
    </source>
</reference>
<proteinExistence type="predicted"/>
<evidence type="ECO:0000256" key="1">
    <source>
        <dbReference type="SAM" id="SignalP"/>
    </source>
</evidence>
<sequence length="174" mass="18485">MKRMLSLSLSALLLLTALVGCGGNKDASGATSKTPEEYTEAYKTAIESARDAELNEAYPVVTSTEDDMAALVLPLIGVTDENTAAFAVAISPMNVKAYGVAAILPAEGKSEEVLEGVNGFVDQQKQNFQQYLIDQYDIANAAKVETLDDGTILLVMCEDQDTVLESIKTSLNAA</sequence>
<feature type="chain" id="PRO_5039416932" evidence="1">
    <location>
        <begin position="23"/>
        <end position="174"/>
    </location>
</feature>
<dbReference type="Pfam" id="PF14270">
    <property type="entry name" value="DUF4358"/>
    <property type="match status" value="1"/>
</dbReference>